<sequence>MSNQGTPRPHNRDDDDDRTGDPADARGRRAPTMRRPDPIPPATPAAANQPSCRPAPGRPKRQIALAGGAGSRAPGS</sequence>
<organism evidence="2 3">
    <name type="scientific">Oryza sativa subsp. japonica</name>
    <name type="common">Rice</name>
    <dbReference type="NCBI Taxonomy" id="39947"/>
    <lineage>
        <taxon>Eukaryota</taxon>
        <taxon>Viridiplantae</taxon>
        <taxon>Streptophyta</taxon>
        <taxon>Embryophyta</taxon>
        <taxon>Tracheophyta</taxon>
        <taxon>Spermatophyta</taxon>
        <taxon>Magnoliopsida</taxon>
        <taxon>Liliopsida</taxon>
        <taxon>Poales</taxon>
        <taxon>Poaceae</taxon>
        <taxon>BOP clade</taxon>
        <taxon>Oryzoideae</taxon>
        <taxon>Oryzeae</taxon>
        <taxon>Oryzinae</taxon>
        <taxon>Oryza</taxon>
        <taxon>Oryza sativa</taxon>
    </lineage>
</organism>
<evidence type="ECO:0000256" key="1">
    <source>
        <dbReference type="SAM" id="MobiDB-lite"/>
    </source>
</evidence>
<name>Q8L652_ORYSJ</name>
<evidence type="ECO:0000313" key="2">
    <source>
        <dbReference type="EMBL" id="AAM34536.1"/>
    </source>
</evidence>
<reference evidence="3" key="1">
    <citation type="journal article" date="2005" name="Nature">
        <title>The map-based sequence of the rice genome.</title>
        <authorList>
            <consortium name="International rice genome sequencing project (IRGSP)"/>
            <person name="Matsumoto T."/>
            <person name="Wu J."/>
            <person name="Kanamori H."/>
            <person name="Katayose Y."/>
            <person name="Fujisawa M."/>
            <person name="Namiki N."/>
            <person name="Mizuno H."/>
            <person name="Yamamoto K."/>
            <person name="Antonio B.A."/>
            <person name="Baba T."/>
            <person name="Sakata K."/>
            <person name="Nagamura Y."/>
            <person name="Aoki H."/>
            <person name="Arikawa K."/>
            <person name="Arita K."/>
            <person name="Bito T."/>
            <person name="Chiden Y."/>
            <person name="Fujitsuka N."/>
            <person name="Fukunaka R."/>
            <person name="Hamada M."/>
            <person name="Harada C."/>
            <person name="Hayashi A."/>
            <person name="Hijishita S."/>
            <person name="Honda M."/>
            <person name="Hosokawa S."/>
            <person name="Ichikawa Y."/>
            <person name="Idonuma A."/>
            <person name="Iijima M."/>
            <person name="Ikeda M."/>
            <person name="Ikeno M."/>
            <person name="Ito K."/>
            <person name="Ito S."/>
            <person name="Ito T."/>
            <person name="Ito Y."/>
            <person name="Ito Y."/>
            <person name="Iwabuchi A."/>
            <person name="Kamiya K."/>
            <person name="Karasawa W."/>
            <person name="Kurita K."/>
            <person name="Katagiri S."/>
            <person name="Kikuta A."/>
            <person name="Kobayashi H."/>
            <person name="Kobayashi N."/>
            <person name="Machita K."/>
            <person name="Maehara T."/>
            <person name="Masukawa M."/>
            <person name="Mizubayashi T."/>
            <person name="Mukai Y."/>
            <person name="Nagasaki H."/>
            <person name="Nagata Y."/>
            <person name="Naito S."/>
            <person name="Nakashima M."/>
            <person name="Nakama Y."/>
            <person name="Nakamichi Y."/>
            <person name="Nakamura M."/>
            <person name="Meguro A."/>
            <person name="Negishi M."/>
            <person name="Ohta I."/>
            <person name="Ohta T."/>
            <person name="Okamoto M."/>
            <person name="Ono N."/>
            <person name="Saji S."/>
            <person name="Sakaguchi M."/>
            <person name="Sakai K."/>
            <person name="Shibata M."/>
            <person name="Shimokawa T."/>
            <person name="Song J."/>
            <person name="Takazaki Y."/>
            <person name="Terasawa K."/>
            <person name="Tsugane M."/>
            <person name="Tsuji K."/>
            <person name="Ueda S."/>
            <person name="Waki K."/>
            <person name="Yamagata H."/>
            <person name="Yamamoto M."/>
            <person name="Yamamoto S."/>
            <person name="Yamane H."/>
            <person name="Yoshiki S."/>
            <person name="Yoshihara R."/>
            <person name="Yukawa K."/>
            <person name="Zhong H."/>
            <person name="Yano M."/>
            <person name="Yuan Q."/>
            <person name="Ouyang S."/>
            <person name="Liu J."/>
            <person name="Jones K.M."/>
            <person name="Gansberger K."/>
            <person name="Moffat K."/>
            <person name="Hill J."/>
            <person name="Bera J."/>
            <person name="Fadrosh D."/>
            <person name="Jin S."/>
            <person name="Johri S."/>
            <person name="Kim M."/>
            <person name="Overton L."/>
            <person name="Reardon M."/>
            <person name="Tsitrin T."/>
            <person name="Vuong H."/>
            <person name="Weaver B."/>
            <person name="Ciecko A."/>
            <person name="Tallon L."/>
            <person name="Jackson J."/>
            <person name="Pai G."/>
            <person name="Aken S.V."/>
            <person name="Utterback T."/>
            <person name="Reidmuller S."/>
            <person name="Feldblyum T."/>
            <person name="Hsiao J."/>
            <person name="Zismann V."/>
            <person name="Iobst S."/>
            <person name="de Vazeille A.R."/>
            <person name="Buell C.R."/>
            <person name="Ying K."/>
            <person name="Li Y."/>
            <person name="Lu T."/>
            <person name="Huang Y."/>
            <person name="Zhao Q."/>
            <person name="Feng Q."/>
            <person name="Zhang L."/>
            <person name="Zhu J."/>
            <person name="Weng Q."/>
            <person name="Mu J."/>
            <person name="Lu Y."/>
            <person name="Fan D."/>
            <person name="Liu Y."/>
            <person name="Guan J."/>
            <person name="Zhang Y."/>
            <person name="Yu S."/>
            <person name="Liu X."/>
            <person name="Zhang Y."/>
            <person name="Hong G."/>
            <person name="Han B."/>
            <person name="Choisne N."/>
            <person name="Demange N."/>
            <person name="Orjeda G."/>
            <person name="Samain S."/>
            <person name="Cattolico L."/>
            <person name="Pelletier E."/>
            <person name="Couloux A."/>
            <person name="Segurens B."/>
            <person name="Wincker P."/>
            <person name="D'Hont A."/>
            <person name="Scarpelli C."/>
            <person name="Weissenbach J."/>
            <person name="Salanoubat M."/>
            <person name="Quetier F."/>
            <person name="Yu Y."/>
            <person name="Kim H.R."/>
            <person name="Rambo T."/>
            <person name="Currie J."/>
            <person name="Collura K."/>
            <person name="Luo M."/>
            <person name="Yang T."/>
            <person name="Ammiraju J.S.S."/>
            <person name="Engler F."/>
            <person name="Soderlund C."/>
            <person name="Wing R.A."/>
            <person name="Palmer L.E."/>
            <person name="de la Bastide M."/>
            <person name="Spiegel L."/>
            <person name="Nascimento L."/>
            <person name="Zutavern T."/>
            <person name="O'Shaughnessy A."/>
            <person name="Dike S."/>
            <person name="Dedhia N."/>
            <person name="Preston R."/>
            <person name="Balija V."/>
            <person name="McCombie W.R."/>
            <person name="Chow T."/>
            <person name="Chen H."/>
            <person name="Chung M."/>
            <person name="Chen C."/>
            <person name="Shaw J."/>
            <person name="Wu H."/>
            <person name="Hsiao K."/>
            <person name="Chao Y."/>
            <person name="Chu M."/>
            <person name="Cheng C."/>
            <person name="Hour A."/>
            <person name="Lee P."/>
            <person name="Lin S."/>
            <person name="Lin Y."/>
            <person name="Liou J."/>
            <person name="Liu S."/>
            <person name="Hsing Y."/>
            <person name="Raghuvanshi S."/>
            <person name="Mohanty A."/>
            <person name="Bharti A.K."/>
            <person name="Gaur A."/>
            <person name="Gupta V."/>
            <person name="Kumar D."/>
            <person name="Ravi V."/>
            <person name="Vij S."/>
            <person name="Kapur A."/>
            <person name="Khurana P."/>
            <person name="Khurana P."/>
            <person name="Khurana J.P."/>
            <person name="Tyagi A.K."/>
            <person name="Gaikwad K."/>
            <person name="Singh A."/>
            <person name="Dalal V."/>
            <person name="Srivastava S."/>
            <person name="Dixit A."/>
            <person name="Pal A.K."/>
            <person name="Ghazi I.A."/>
            <person name="Yadav M."/>
            <person name="Pandit A."/>
            <person name="Bhargava A."/>
            <person name="Sureshbabu K."/>
            <person name="Batra K."/>
            <person name="Sharma T.R."/>
            <person name="Mohapatra T."/>
            <person name="Singh N.K."/>
            <person name="Messing J."/>
            <person name="Nelson A.B."/>
            <person name="Fuks G."/>
            <person name="Kavchok S."/>
            <person name="Keizer G."/>
            <person name="Linton E."/>
            <person name="Llaca V."/>
            <person name="Song R."/>
            <person name="Tanyolac B."/>
            <person name="Young S."/>
            <person name="Ho-Il K."/>
            <person name="Hahn J.H."/>
            <person name="Sangsakoo G."/>
            <person name="Vanavichit A."/>
            <person name="de Mattos Luiz.A.T."/>
            <person name="Zimmer P.D."/>
            <person name="Malone G."/>
            <person name="Dellagostin O."/>
            <person name="de Oliveira A.C."/>
            <person name="Bevan M."/>
            <person name="Bancroft I."/>
            <person name="Minx P."/>
            <person name="Cordum H."/>
            <person name="Wilson R."/>
            <person name="Cheng Z."/>
            <person name="Jin W."/>
            <person name="Jiang J."/>
            <person name="Leong S.A."/>
            <person name="Iwama H."/>
            <person name="Gojobori T."/>
            <person name="Itoh T."/>
            <person name="Niimura Y."/>
            <person name="Fujii Y."/>
            <person name="Habara T."/>
            <person name="Sakai H."/>
            <person name="Sato Y."/>
            <person name="Wilson G."/>
            <person name="Kumar K."/>
            <person name="McCouch S."/>
            <person name="Juretic N."/>
            <person name="Hoen D."/>
            <person name="Wright S."/>
            <person name="Bruskiewich R."/>
            <person name="Bureau T."/>
            <person name="Miyao A."/>
            <person name="Hirochika H."/>
            <person name="Nishikawa T."/>
            <person name="Kadowaki K."/>
            <person name="Sugiura M."/>
            <person name="Burr B."/>
            <person name="Sasaki T."/>
        </authorList>
    </citation>
    <scope>NUCLEOTIDE SEQUENCE [LARGE SCALE GENOMIC DNA]</scope>
    <source>
        <strain evidence="3">cv. Nipponbare</strain>
    </source>
</reference>
<proteinExistence type="predicted"/>
<gene>
    <name evidence="2" type="primary">OSJNBa0063E23.2</name>
</gene>
<dbReference type="AlphaFoldDB" id="Q8L652"/>
<feature type="region of interest" description="Disordered" evidence="1">
    <location>
        <begin position="1"/>
        <end position="76"/>
    </location>
</feature>
<dbReference type="Proteomes" id="UP000000763">
    <property type="component" value="Chromosome 10"/>
</dbReference>
<accession>Q8L652</accession>
<protein>
    <submittedName>
        <fullName evidence="2">Uncharacterized protein</fullName>
    </submittedName>
</protein>
<evidence type="ECO:0000313" key="3">
    <source>
        <dbReference type="Proteomes" id="UP000000763"/>
    </source>
</evidence>
<reference evidence="3" key="2">
    <citation type="journal article" date="2008" name="Nucleic Acids Res.">
        <title>The rice annotation project database (RAP-DB): 2008 update.</title>
        <authorList>
            <consortium name="The rice annotation project (RAP)"/>
        </authorList>
    </citation>
    <scope>GENOME REANNOTATION</scope>
    <source>
        <strain evidence="3">cv. Nipponbare</strain>
    </source>
</reference>
<dbReference type="EMBL" id="AC113947">
    <property type="protein sequence ID" value="AAM34536.1"/>
    <property type="molecule type" value="Genomic_DNA"/>
</dbReference>